<dbReference type="InterPro" id="IPR050639">
    <property type="entry name" value="SSR_resolvase"/>
</dbReference>
<evidence type="ECO:0000256" key="3">
    <source>
        <dbReference type="ARBA" id="ARBA00023172"/>
    </source>
</evidence>
<proteinExistence type="predicted"/>
<keyword evidence="8" id="KW-1185">Reference proteome</keyword>
<gene>
    <name evidence="7" type="ORF">GCM10010346_04750</name>
</gene>
<feature type="domain" description="Resolvase/invertase-type recombinase catalytic" evidence="6">
    <location>
        <begin position="21"/>
        <end position="169"/>
    </location>
</feature>
<feature type="active site" description="O-(5'-phospho-DNA)-serine intermediate" evidence="4">
    <location>
        <position position="29"/>
    </location>
</feature>
<dbReference type="InterPro" id="IPR025827">
    <property type="entry name" value="Zn_ribbon_recom_dom"/>
</dbReference>
<keyword evidence="2" id="KW-0238">DNA-binding</keyword>
<protein>
    <submittedName>
        <fullName evidence="7">Recombinase</fullName>
    </submittedName>
</protein>
<name>A0ABQ3DEA9_9ACTN</name>
<dbReference type="InterPro" id="IPR006119">
    <property type="entry name" value="Resolv_N"/>
</dbReference>
<dbReference type="PROSITE" id="PS51736">
    <property type="entry name" value="RECOMBINASES_3"/>
    <property type="match status" value="1"/>
</dbReference>
<organism evidence="7 8">
    <name type="scientific">Streptomyces chryseus</name>
    <dbReference type="NCBI Taxonomy" id="68186"/>
    <lineage>
        <taxon>Bacteria</taxon>
        <taxon>Bacillati</taxon>
        <taxon>Actinomycetota</taxon>
        <taxon>Actinomycetes</taxon>
        <taxon>Kitasatosporales</taxon>
        <taxon>Streptomycetaceae</taxon>
        <taxon>Streptomyces</taxon>
    </lineage>
</organism>
<dbReference type="PROSITE" id="PS00397">
    <property type="entry name" value="RECOMBINASES_1"/>
    <property type="match status" value="1"/>
</dbReference>
<dbReference type="Pfam" id="PF13408">
    <property type="entry name" value="Zn_ribbon_recom"/>
    <property type="match status" value="1"/>
</dbReference>
<dbReference type="InterPro" id="IPR036162">
    <property type="entry name" value="Resolvase-like_N_sf"/>
</dbReference>
<dbReference type="InterPro" id="IPR025161">
    <property type="entry name" value="IS402-like_dom"/>
</dbReference>
<dbReference type="Proteomes" id="UP000599437">
    <property type="component" value="Unassembled WGS sequence"/>
</dbReference>
<keyword evidence="1" id="KW-0229">DNA integration</keyword>
<dbReference type="CDD" id="cd00338">
    <property type="entry name" value="Ser_Recombinase"/>
    <property type="match status" value="1"/>
</dbReference>
<accession>A0ABQ3DEA9</accession>
<evidence type="ECO:0000256" key="4">
    <source>
        <dbReference type="PROSITE-ProRule" id="PRU10137"/>
    </source>
</evidence>
<evidence type="ECO:0000256" key="2">
    <source>
        <dbReference type="ARBA" id="ARBA00023125"/>
    </source>
</evidence>
<dbReference type="Gene3D" id="3.90.1750.20">
    <property type="entry name" value="Putative Large Serine Recombinase, Chain B, Domain 2"/>
    <property type="match status" value="1"/>
</dbReference>
<dbReference type="RefSeq" id="WP_138895360.1">
    <property type="nucleotide sequence ID" value="NZ_BMVO01000001.1"/>
</dbReference>
<reference evidence="8" key="1">
    <citation type="journal article" date="2019" name="Int. J. Syst. Evol. Microbiol.">
        <title>The Global Catalogue of Microorganisms (GCM) 10K type strain sequencing project: providing services to taxonomists for standard genome sequencing and annotation.</title>
        <authorList>
            <consortium name="The Broad Institute Genomics Platform"/>
            <consortium name="The Broad Institute Genome Sequencing Center for Infectious Disease"/>
            <person name="Wu L."/>
            <person name="Ma J."/>
        </authorList>
    </citation>
    <scope>NUCLEOTIDE SEQUENCE [LARGE SCALE GENOMIC DNA]</scope>
    <source>
        <strain evidence="8">JCM 4737</strain>
    </source>
</reference>
<dbReference type="InterPro" id="IPR006118">
    <property type="entry name" value="Recombinase_CS"/>
</dbReference>
<evidence type="ECO:0000256" key="5">
    <source>
        <dbReference type="SAM" id="Coils"/>
    </source>
</evidence>
<evidence type="ECO:0000313" key="7">
    <source>
        <dbReference type="EMBL" id="GHA85271.1"/>
    </source>
</evidence>
<evidence type="ECO:0000256" key="1">
    <source>
        <dbReference type="ARBA" id="ARBA00022908"/>
    </source>
</evidence>
<keyword evidence="5" id="KW-0175">Coiled coil</keyword>
<dbReference type="SUPFAM" id="SSF53041">
    <property type="entry name" value="Resolvase-like"/>
    <property type="match status" value="1"/>
</dbReference>
<dbReference type="PANTHER" id="PTHR30461:SF2">
    <property type="entry name" value="SERINE RECOMBINASE PINE-RELATED"/>
    <property type="match status" value="1"/>
</dbReference>
<evidence type="ECO:0000313" key="8">
    <source>
        <dbReference type="Proteomes" id="UP000599437"/>
    </source>
</evidence>
<feature type="coiled-coil region" evidence="5">
    <location>
        <begin position="419"/>
        <end position="446"/>
    </location>
</feature>
<keyword evidence="3" id="KW-0233">DNA recombination</keyword>
<dbReference type="Gene3D" id="3.40.50.1390">
    <property type="entry name" value="Resolvase, N-terminal catalytic domain"/>
    <property type="match status" value="1"/>
</dbReference>
<dbReference type="SMART" id="SM00857">
    <property type="entry name" value="Resolvase"/>
    <property type="match status" value="1"/>
</dbReference>
<dbReference type="PANTHER" id="PTHR30461">
    <property type="entry name" value="DNA-INVERTASE FROM LAMBDOID PROPHAGE"/>
    <property type="match status" value="1"/>
</dbReference>
<dbReference type="Pfam" id="PF13340">
    <property type="entry name" value="DUF4096"/>
    <property type="match status" value="1"/>
</dbReference>
<sequence>MTNTATTACAAVEPAGHGPFRAVQYLRVSTDEQRKGYGVAYQGVRTSCYIEAKGWTHVGTYTDEGVSGSLQAHARPGLRTLVEDAARGAFDVVVINEGRVAGRNARVFWRWIWTLEQLGILVAVVDGDIDTSTHEGRRELRRLAEYAELEWEAIRRRTQGGIQEKAGRGGHSGGQPRFGYRVERYGGNKESRLLPDECDAGERCLIRDGRCATRHEADTLRRARELVVEHTGNWRKAALQLNAEGRTTRSGRQWSHPNLRSRLLNEDLLEARWVFRNLDSRGERGVRLGADGRPLHGETVVVPITPLFTVDQVAELRAAVARPVRQRPADLPRYLLSGRIVSPCGRYYVGSSAAKEAHRYYRCAGKNETFPGAPVCDCSMIRADEVEQWVRDELALLVTDTDRRDVSAGRTSAEVGADRAGFVARLADLEEQIDALDQAIAAALAAAALRGTAQTVAERAVEPLREESARLIETRAEVLLWRAETDAAERRAVDRGVRQLDDMLPEERAELLSELGITVTVQGQAPSAVGGTACALAEWFRSRSLDVPVLTDSAWQKAEPLLVGRSTLSFPRRALEGILHKACTGASWPEVAQMYGGADALRQCWRRWAKSGLWELIMERLADGESVPLHEPFLLPPMEMRGIVRPGVIAAVVPVPRAQG</sequence>
<dbReference type="Pfam" id="PF00239">
    <property type="entry name" value="Resolvase"/>
    <property type="match status" value="1"/>
</dbReference>
<dbReference type="InterPro" id="IPR038109">
    <property type="entry name" value="DNA_bind_recomb_sf"/>
</dbReference>
<evidence type="ECO:0000259" key="6">
    <source>
        <dbReference type="PROSITE" id="PS51736"/>
    </source>
</evidence>
<dbReference type="EMBL" id="BMVO01000001">
    <property type="protein sequence ID" value="GHA85271.1"/>
    <property type="molecule type" value="Genomic_DNA"/>
</dbReference>
<comment type="caution">
    <text evidence="7">The sequence shown here is derived from an EMBL/GenBank/DDBJ whole genome shotgun (WGS) entry which is preliminary data.</text>
</comment>